<keyword evidence="1" id="KW-0812">Transmembrane</keyword>
<protein>
    <submittedName>
        <fullName evidence="2">Uncharacterized protein</fullName>
    </submittedName>
</protein>
<reference evidence="2" key="1">
    <citation type="submission" date="2014-11" db="EMBL/GenBank/DDBJ databases">
        <authorList>
            <person name="Amaro Gonzalez C."/>
        </authorList>
    </citation>
    <scope>NUCLEOTIDE SEQUENCE</scope>
</reference>
<evidence type="ECO:0000256" key="1">
    <source>
        <dbReference type="SAM" id="Phobius"/>
    </source>
</evidence>
<evidence type="ECO:0000313" key="2">
    <source>
        <dbReference type="EMBL" id="JAH19624.1"/>
    </source>
</evidence>
<accession>A0A0E9QS04</accession>
<feature type="transmembrane region" description="Helical" evidence="1">
    <location>
        <begin position="26"/>
        <end position="46"/>
    </location>
</feature>
<name>A0A0E9QS04_ANGAN</name>
<organism evidence="2">
    <name type="scientific">Anguilla anguilla</name>
    <name type="common">European freshwater eel</name>
    <name type="synonym">Muraena anguilla</name>
    <dbReference type="NCBI Taxonomy" id="7936"/>
    <lineage>
        <taxon>Eukaryota</taxon>
        <taxon>Metazoa</taxon>
        <taxon>Chordata</taxon>
        <taxon>Craniata</taxon>
        <taxon>Vertebrata</taxon>
        <taxon>Euteleostomi</taxon>
        <taxon>Actinopterygii</taxon>
        <taxon>Neopterygii</taxon>
        <taxon>Teleostei</taxon>
        <taxon>Anguilliformes</taxon>
        <taxon>Anguillidae</taxon>
        <taxon>Anguilla</taxon>
    </lineage>
</organism>
<dbReference type="AlphaFoldDB" id="A0A0E9QS04"/>
<keyword evidence="1" id="KW-1133">Transmembrane helix</keyword>
<sequence length="66" mass="7564">MYLGMIKKNTNLYLTKSTMGLLKTSAYTYLFLLNFNVVNLVCLSGVREIVSRKMIAIIKVIAYVKR</sequence>
<reference evidence="2" key="2">
    <citation type="journal article" date="2015" name="Fish Shellfish Immunol.">
        <title>Early steps in the European eel (Anguilla anguilla)-Vibrio vulnificus interaction in the gills: Role of the RtxA13 toxin.</title>
        <authorList>
            <person name="Callol A."/>
            <person name="Pajuelo D."/>
            <person name="Ebbesson L."/>
            <person name="Teles M."/>
            <person name="MacKenzie S."/>
            <person name="Amaro C."/>
        </authorList>
    </citation>
    <scope>NUCLEOTIDE SEQUENCE</scope>
</reference>
<keyword evidence="1" id="KW-0472">Membrane</keyword>
<dbReference type="EMBL" id="GBXM01088953">
    <property type="protein sequence ID" value="JAH19624.1"/>
    <property type="molecule type" value="Transcribed_RNA"/>
</dbReference>
<proteinExistence type="predicted"/>